<keyword evidence="2" id="KW-1185">Reference proteome</keyword>
<gene>
    <name evidence="1" type="ORF">N7468_003071</name>
</gene>
<reference evidence="1" key="1">
    <citation type="submission" date="2022-11" db="EMBL/GenBank/DDBJ databases">
        <authorList>
            <person name="Petersen C."/>
        </authorList>
    </citation>
    <scope>NUCLEOTIDE SEQUENCE</scope>
    <source>
        <strain evidence="1">IBT 19713</strain>
    </source>
</reference>
<comment type="caution">
    <text evidence="1">The sequence shown here is derived from an EMBL/GenBank/DDBJ whole genome shotgun (WGS) entry which is preliminary data.</text>
</comment>
<dbReference type="OrthoDB" id="4246676at2759"/>
<evidence type="ECO:0000313" key="2">
    <source>
        <dbReference type="Proteomes" id="UP001150941"/>
    </source>
</evidence>
<sequence length="192" mass="21444">MEFTGFVVLSTSSDGSDRVDAVKRSLYSFNHVEKESLVYGRGDRETCKRFITSGAEENNAFMERIQEVIGADDSPLLYQGPVVVASTEGHSAWPPGLAHPSDDAVSAFRDLANTKETRTNFRIYPPNTPREMTHEIQPVNRKLQPNEVLIIKGSVPMGIDLPPQGCFIWQGNSRRPMGHDMIKSGVFEFMQI</sequence>
<reference evidence="1" key="2">
    <citation type="journal article" date="2023" name="IMA Fungus">
        <title>Comparative genomic study of the Penicillium genus elucidates a diverse pangenome and 15 lateral gene transfer events.</title>
        <authorList>
            <person name="Petersen C."/>
            <person name="Sorensen T."/>
            <person name="Nielsen M.R."/>
            <person name="Sondergaard T.E."/>
            <person name="Sorensen J.L."/>
            <person name="Fitzpatrick D.A."/>
            <person name="Frisvad J.C."/>
            <person name="Nielsen K.L."/>
        </authorList>
    </citation>
    <scope>NUCLEOTIDE SEQUENCE</scope>
    <source>
        <strain evidence="1">IBT 19713</strain>
    </source>
</reference>
<dbReference type="GeneID" id="83199671"/>
<accession>A0A9W9P8K8</accession>
<dbReference type="EMBL" id="JAPQKS010000003">
    <property type="protein sequence ID" value="KAJ5238452.1"/>
    <property type="molecule type" value="Genomic_DNA"/>
</dbReference>
<evidence type="ECO:0000313" key="1">
    <source>
        <dbReference type="EMBL" id="KAJ5238452.1"/>
    </source>
</evidence>
<proteinExistence type="predicted"/>
<dbReference type="RefSeq" id="XP_058331371.1">
    <property type="nucleotide sequence ID" value="XM_058472368.1"/>
</dbReference>
<protein>
    <submittedName>
        <fullName evidence="1">Uncharacterized protein</fullName>
    </submittedName>
</protein>
<name>A0A9W9P8K8_9EURO</name>
<dbReference type="Proteomes" id="UP001150941">
    <property type="component" value="Unassembled WGS sequence"/>
</dbReference>
<organism evidence="1 2">
    <name type="scientific">Penicillium chermesinum</name>
    <dbReference type="NCBI Taxonomy" id="63820"/>
    <lineage>
        <taxon>Eukaryota</taxon>
        <taxon>Fungi</taxon>
        <taxon>Dikarya</taxon>
        <taxon>Ascomycota</taxon>
        <taxon>Pezizomycotina</taxon>
        <taxon>Eurotiomycetes</taxon>
        <taxon>Eurotiomycetidae</taxon>
        <taxon>Eurotiales</taxon>
        <taxon>Aspergillaceae</taxon>
        <taxon>Penicillium</taxon>
    </lineage>
</organism>
<dbReference type="AlphaFoldDB" id="A0A9W9P8K8"/>